<evidence type="ECO:0000256" key="2">
    <source>
        <dbReference type="ARBA" id="ARBA00022801"/>
    </source>
</evidence>
<proteinExistence type="predicted"/>
<feature type="domain" description="Amidohydrolase 3" evidence="3">
    <location>
        <begin position="42"/>
        <end position="402"/>
    </location>
</feature>
<dbReference type="PANTHER" id="PTHR32027:SF0">
    <property type="entry name" value="CYTOSINE DEAMINASE"/>
    <property type="match status" value="1"/>
</dbReference>
<dbReference type="FunFam" id="3.20.20.140:FF:000019">
    <property type="entry name" value="Cytosine deaminase"/>
    <property type="match status" value="1"/>
</dbReference>
<evidence type="ECO:0000259" key="3">
    <source>
        <dbReference type="Pfam" id="PF07969"/>
    </source>
</evidence>
<dbReference type="Pfam" id="PF07969">
    <property type="entry name" value="Amidohydro_3"/>
    <property type="match status" value="1"/>
</dbReference>
<keyword evidence="5" id="KW-1185">Reference proteome</keyword>
<keyword evidence="2" id="KW-0378">Hydrolase</keyword>
<dbReference type="GO" id="GO:0006209">
    <property type="term" value="P:cytosine catabolic process"/>
    <property type="evidence" value="ECO:0007669"/>
    <property type="project" value="TreeGrafter"/>
</dbReference>
<dbReference type="NCBIfam" id="NF005748">
    <property type="entry name" value="PRK07572.1"/>
    <property type="match status" value="1"/>
</dbReference>
<keyword evidence="1" id="KW-0479">Metal-binding</keyword>
<dbReference type="GO" id="GO:0035888">
    <property type="term" value="F:isoguanine deaminase activity"/>
    <property type="evidence" value="ECO:0007669"/>
    <property type="project" value="TreeGrafter"/>
</dbReference>
<name>A0A934IK26_9HYPH</name>
<reference evidence="4" key="1">
    <citation type="submission" date="2020-12" db="EMBL/GenBank/DDBJ databases">
        <title>Bacterial taxonomy.</title>
        <authorList>
            <person name="Pan X."/>
        </authorList>
    </citation>
    <scope>NUCLEOTIDE SEQUENCE</scope>
    <source>
        <strain evidence="4">B2012</strain>
    </source>
</reference>
<dbReference type="RefSeq" id="WP_198882337.1">
    <property type="nucleotide sequence ID" value="NZ_JAEKJA010000009.1"/>
</dbReference>
<comment type="caution">
    <text evidence="4">The sequence shown here is derived from an EMBL/GenBank/DDBJ whole genome shotgun (WGS) entry which is preliminary data.</text>
</comment>
<dbReference type="EMBL" id="JAEKJA010000009">
    <property type="protein sequence ID" value="MBJ3776431.1"/>
    <property type="molecule type" value="Genomic_DNA"/>
</dbReference>
<dbReference type="GO" id="GO:0046872">
    <property type="term" value="F:metal ion binding"/>
    <property type="evidence" value="ECO:0007669"/>
    <property type="project" value="UniProtKB-KW"/>
</dbReference>
<dbReference type="InterPro" id="IPR011059">
    <property type="entry name" value="Metal-dep_hydrolase_composite"/>
</dbReference>
<dbReference type="CDD" id="cd01293">
    <property type="entry name" value="Bact_CD"/>
    <property type="match status" value="1"/>
</dbReference>
<protein>
    <submittedName>
        <fullName evidence="4">Amidohydrolase family protein</fullName>
    </submittedName>
</protein>
<evidence type="ECO:0000256" key="1">
    <source>
        <dbReference type="ARBA" id="ARBA00022723"/>
    </source>
</evidence>
<dbReference type="SUPFAM" id="SSF51338">
    <property type="entry name" value="Composite domain of metallo-dependent hydrolases"/>
    <property type="match status" value="2"/>
</dbReference>
<dbReference type="PANTHER" id="PTHR32027">
    <property type="entry name" value="CYTOSINE DEAMINASE"/>
    <property type="match status" value="1"/>
</dbReference>
<gene>
    <name evidence="4" type="ORF">JCR33_12065</name>
</gene>
<dbReference type="InterPro" id="IPR052349">
    <property type="entry name" value="Metallo-hydrolase_Enzymes"/>
</dbReference>
<dbReference type="Gene3D" id="2.30.40.10">
    <property type="entry name" value="Urease, subunit C, domain 1"/>
    <property type="match status" value="1"/>
</dbReference>
<dbReference type="Gene3D" id="3.20.20.140">
    <property type="entry name" value="Metal-dependent hydrolases"/>
    <property type="match status" value="1"/>
</dbReference>
<evidence type="ECO:0000313" key="4">
    <source>
        <dbReference type="EMBL" id="MBJ3776431.1"/>
    </source>
</evidence>
<dbReference type="InterPro" id="IPR013108">
    <property type="entry name" value="Amidohydro_3"/>
</dbReference>
<evidence type="ECO:0000313" key="5">
    <source>
        <dbReference type="Proteomes" id="UP000609531"/>
    </source>
</evidence>
<accession>A0A934IK26</accession>
<dbReference type="GO" id="GO:0004131">
    <property type="term" value="F:cytosine deaminase activity"/>
    <property type="evidence" value="ECO:0007669"/>
    <property type="project" value="TreeGrafter"/>
</dbReference>
<dbReference type="InterPro" id="IPR032466">
    <property type="entry name" value="Metal_Hydrolase"/>
</dbReference>
<organism evidence="4 5">
    <name type="scientific">Acuticoccus mangrovi</name>
    <dbReference type="NCBI Taxonomy" id="2796142"/>
    <lineage>
        <taxon>Bacteria</taxon>
        <taxon>Pseudomonadati</taxon>
        <taxon>Pseudomonadota</taxon>
        <taxon>Alphaproteobacteria</taxon>
        <taxon>Hyphomicrobiales</taxon>
        <taxon>Amorphaceae</taxon>
        <taxon>Acuticoccus</taxon>
    </lineage>
</organism>
<dbReference type="AlphaFoldDB" id="A0A934IK26"/>
<dbReference type="Proteomes" id="UP000609531">
    <property type="component" value="Unassembled WGS sequence"/>
</dbReference>
<dbReference type="SUPFAM" id="SSF51556">
    <property type="entry name" value="Metallo-dependent hydrolases"/>
    <property type="match status" value="1"/>
</dbReference>
<sequence length="428" mass="46299">MLDLLITNATLPDGRTGMTIAVLNGQIEAIVEGPLDTPAETTIDAGGNLVSPPLVDAHFHLDATLALGTGGKYNESGTLAEGIRLWGEIRPLLSADDFKRRALDYCGLAIAQGMGAIRTHVDVTPDDLLAVEVLSEVKREVADLIDIQMVAFPQMGYFSKPEMADNMTRALDMGVEVVGGIPHLEPTYELGQESIRVLTKIATERGLMVDLHCDENDDPNSRLIETLTYETTRLGLRGKVTGSHLTSMHSMDNFYANRLIVMMAKAGIHVASNPLANMFLQGRFDTYPKRRGLTRIPELIAAGCRVAMGHDSVLDPWYPLGRGDMLDVAFMAVHASHMSSRTEMPVVFDCVSGAAAEIMGLESYGLEDGCRADFVIHQAADTIEAIRLRLPRLAVIRTGKVIAQNAPTVTSLSFGDPVEIAAVGRPAH</sequence>